<name>A0ACC5VJX3_STUCH</name>
<evidence type="ECO:0000313" key="1">
    <source>
        <dbReference type="EMBL" id="MBX7272338.1"/>
    </source>
</evidence>
<dbReference type="EMBL" id="JAHHFP010000020">
    <property type="protein sequence ID" value="MBX7272338.1"/>
    <property type="molecule type" value="Genomic_DNA"/>
</dbReference>
<proteinExistence type="predicted"/>
<protein>
    <submittedName>
        <fullName evidence="1">Type II secretion system F family protein</fullName>
    </submittedName>
</protein>
<organism evidence="1 2">
    <name type="scientific">Stutzerimonas chloritidismutans</name>
    <name type="common">Pseudomonas chloritidismutans</name>
    <dbReference type="NCBI Taxonomy" id="203192"/>
    <lineage>
        <taxon>Bacteria</taxon>
        <taxon>Pseudomonadati</taxon>
        <taxon>Pseudomonadota</taxon>
        <taxon>Gammaproteobacteria</taxon>
        <taxon>Pseudomonadales</taxon>
        <taxon>Pseudomonadaceae</taxon>
        <taxon>Stutzerimonas</taxon>
    </lineage>
</organism>
<dbReference type="Proteomes" id="UP000782475">
    <property type="component" value="Unassembled WGS sequence"/>
</dbReference>
<accession>A0ACC5VJX3</accession>
<reference evidence="1 2" key="1">
    <citation type="journal article" date="2021" name="Appl. Microbiol. Biotechnol.">
        <title>Biotechnological applications of marine bacteria in bioremediation of environments polluted with hydrocarbons and plastics.</title>
        <authorList>
            <person name="Muriel-Millan L.F."/>
            <person name="Millan-Lopez S."/>
            <person name="Pardo-Lopez L."/>
        </authorList>
    </citation>
    <scope>NUCLEOTIDE SEQUENCE [LARGE SCALE GENOMIC DNA]</scope>
    <source>
        <strain evidence="1 2">GOM4</strain>
    </source>
</reference>
<gene>
    <name evidence="1" type="ORF">KJJ99_11085</name>
</gene>
<keyword evidence="2" id="KW-1185">Reference proteome</keyword>
<sequence length="325" mass="34937">MDYLYGLVRSLVADEQLVRLIFLAAVALSVVLAATTTTVLVMGLHDPMRRRLALIKRGGQHGAEHGVGEPPLGGLQLLLEQVGQRFVGREGEQHSGTRALLSQAGYRSAAAVQMYWAIRLLLPLLLLVATLLALPLMTSASLTPGLLAVALALGLGWLAPAMFVERRRNARQMRLRAAFPDALDLMVVCVESGLALPQAIERVAEEMAVSQVELAEELATVNAELRAGISSAVALGHLAERTGLEDIRGLVSLLAQSIRFGTSVADTLRVYADEFRDRRTQAAEEQAAKIGTKLVFPLIFCLWPSFFLVAIGPAMIGVLKAFGGL</sequence>
<comment type="caution">
    <text evidence="1">The sequence shown here is derived from an EMBL/GenBank/DDBJ whole genome shotgun (WGS) entry which is preliminary data.</text>
</comment>
<evidence type="ECO:0000313" key="2">
    <source>
        <dbReference type="Proteomes" id="UP000782475"/>
    </source>
</evidence>